<name>A0A7C1CSA0_9BACT</name>
<dbReference type="SUPFAM" id="SSF53756">
    <property type="entry name" value="UDP-Glycosyltransferase/glycogen phosphorylase"/>
    <property type="match status" value="1"/>
</dbReference>
<sequence length="407" mass="45742">MSREKPSVLIFSEMFPKPKSSSSGVFIVERLKALENLGVPFDFAPVSTFDSLPIRVLKKLKGYSPSVQIESVQVNQKHYPVLNVSLGLRDRIGIIRQEPSSWLKYAQGMATAIEMNNNIEEHSLLHAHRVFPEGYAAMRLSQKYSIPYIVTAHGGEIHSLSYDFHTLVREILRNASRAIFVSKALMKDACEKLDYDKSNGIVIPNGVDTNVFKPMDKEEARKKLSLPLDKKIVGFVGNLIEVKGADRLPAIARELLKLRSDIFFFIVGDGPLLKMLREKMPRDISLFSGRLEYGLMPMAMNSIDVLVVPSRREGFGTVILEARACGARIVGTNVGGIPEAVGDERLPSSDSENLSEELAQRISWIISDEFELETVSHCVSSNDWHEIARRERDIYEEIISETSKSYR</sequence>
<protein>
    <submittedName>
        <fullName evidence="3">Glycosyltransferase family 4 protein</fullName>
    </submittedName>
</protein>
<accession>A0A7C1CSA0</accession>
<comment type="caution">
    <text evidence="3">The sequence shown here is derived from an EMBL/GenBank/DDBJ whole genome shotgun (WGS) entry which is preliminary data.</text>
</comment>
<dbReference type="PANTHER" id="PTHR45947:SF15">
    <property type="entry name" value="TEICHURONIC ACID BIOSYNTHESIS GLYCOSYLTRANSFERASE TUAC-RELATED"/>
    <property type="match status" value="1"/>
</dbReference>
<reference evidence="3" key="1">
    <citation type="journal article" date="2020" name="mSystems">
        <title>Genome- and Community-Level Interaction Insights into Carbon Utilization and Element Cycling Functions of Hydrothermarchaeota in Hydrothermal Sediment.</title>
        <authorList>
            <person name="Zhou Z."/>
            <person name="Liu Y."/>
            <person name="Xu W."/>
            <person name="Pan J."/>
            <person name="Luo Z.H."/>
            <person name="Li M."/>
        </authorList>
    </citation>
    <scope>NUCLEOTIDE SEQUENCE [LARGE SCALE GENOMIC DNA]</scope>
    <source>
        <strain evidence="3">SpSt-1179</strain>
    </source>
</reference>
<feature type="domain" description="Glycosyl transferase family 1" evidence="1">
    <location>
        <begin position="216"/>
        <end position="371"/>
    </location>
</feature>
<dbReference type="EMBL" id="DSBT01000017">
    <property type="protein sequence ID" value="HDP76672.1"/>
    <property type="molecule type" value="Genomic_DNA"/>
</dbReference>
<feature type="domain" description="Glycosyltransferase subfamily 4-like N-terminal" evidence="2">
    <location>
        <begin position="121"/>
        <end position="210"/>
    </location>
</feature>
<evidence type="ECO:0000313" key="3">
    <source>
        <dbReference type="EMBL" id="HDP76672.1"/>
    </source>
</evidence>
<dbReference type="Pfam" id="PF00534">
    <property type="entry name" value="Glycos_transf_1"/>
    <property type="match status" value="1"/>
</dbReference>
<dbReference type="Proteomes" id="UP000886198">
    <property type="component" value="Unassembled WGS sequence"/>
</dbReference>
<evidence type="ECO:0000259" key="2">
    <source>
        <dbReference type="Pfam" id="PF13439"/>
    </source>
</evidence>
<proteinExistence type="predicted"/>
<organism evidence="3">
    <name type="scientific">Mesotoga infera</name>
    <dbReference type="NCBI Taxonomy" id="1236046"/>
    <lineage>
        <taxon>Bacteria</taxon>
        <taxon>Thermotogati</taxon>
        <taxon>Thermotogota</taxon>
        <taxon>Thermotogae</taxon>
        <taxon>Kosmotogales</taxon>
        <taxon>Kosmotogaceae</taxon>
        <taxon>Mesotoga</taxon>
    </lineage>
</organism>
<dbReference type="AlphaFoldDB" id="A0A7C1CSA0"/>
<gene>
    <name evidence="3" type="ORF">ENN47_00505</name>
</gene>
<dbReference type="InterPro" id="IPR001296">
    <property type="entry name" value="Glyco_trans_1"/>
</dbReference>
<dbReference type="Pfam" id="PF13439">
    <property type="entry name" value="Glyco_transf_4"/>
    <property type="match status" value="1"/>
</dbReference>
<dbReference type="InterPro" id="IPR050194">
    <property type="entry name" value="Glycosyltransferase_grp1"/>
</dbReference>
<dbReference type="InterPro" id="IPR028098">
    <property type="entry name" value="Glyco_trans_4-like_N"/>
</dbReference>
<evidence type="ECO:0000259" key="1">
    <source>
        <dbReference type="Pfam" id="PF00534"/>
    </source>
</evidence>
<dbReference type="GO" id="GO:0016757">
    <property type="term" value="F:glycosyltransferase activity"/>
    <property type="evidence" value="ECO:0007669"/>
    <property type="project" value="InterPro"/>
</dbReference>
<dbReference type="PANTHER" id="PTHR45947">
    <property type="entry name" value="SULFOQUINOVOSYL TRANSFERASE SQD2"/>
    <property type="match status" value="1"/>
</dbReference>
<dbReference type="Gene3D" id="3.40.50.2000">
    <property type="entry name" value="Glycogen Phosphorylase B"/>
    <property type="match status" value="2"/>
</dbReference>